<protein>
    <submittedName>
        <fullName evidence="2">Rep2</fullName>
    </submittedName>
</protein>
<accession>A0A286RWR0</accession>
<proteinExistence type="predicted"/>
<name>A0A286RWR0_ZYGRO</name>
<reference evidence="2" key="1">
    <citation type="journal article" date="2017" name="Nucleic Acids Res.">
        <title>The yeast 2-micron plasmid Raf protein contributes to plasmid inheritance by stabilizing the Rep1 and Rep2 partitioning proteins.</title>
        <authorList>
            <person name="McQuaid M.E."/>
            <person name="Pinder J.B."/>
            <person name="Arumuggam N."/>
            <person name="Lacoste J.S.C."/>
            <person name="Chew J.S.K."/>
            <person name="Dobson M.J."/>
        </authorList>
    </citation>
    <scope>NUCLEOTIDE SEQUENCE</scope>
    <source>
        <strain evidence="2">ATCC 56076</strain>
        <plasmid evidence="2">pSB3</plasmid>
    </source>
</reference>
<keyword evidence="2" id="KW-0614">Plasmid</keyword>
<sequence length="213" mass="24502">MPPRRTKKLKTIPDTLLIGSIFTIFENLEAHAYLLPEDDKILWDQYFSEFDALKYLPTRDGETLQEMLSEGAPSTSVLHSEMELSIFDQVQVPHPSQTTNKERYMMLMDGIKYVLGSVTRVNAEKAGDIIKDYNVPVNLTEREMNRAKSILQRLAECIAKRERKKVGNALSRRGIPVEITSDFYGNLRRYDTHDSGPRTRKRTRVNPDESLPN</sequence>
<organism evidence="2">
    <name type="scientific">Zygosaccharomyces rouxii</name>
    <dbReference type="NCBI Taxonomy" id="4956"/>
    <lineage>
        <taxon>Eukaryota</taxon>
        <taxon>Fungi</taxon>
        <taxon>Dikarya</taxon>
        <taxon>Ascomycota</taxon>
        <taxon>Saccharomycotina</taxon>
        <taxon>Saccharomycetes</taxon>
        <taxon>Saccharomycetales</taxon>
        <taxon>Saccharomycetaceae</taxon>
        <taxon>Zygosaccharomyces</taxon>
    </lineage>
</organism>
<geneLocation type="plasmid" evidence="2">
    <name>pSB3</name>
</geneLocation>
<evidence type="ECO:0000313" key="2">
    <source>
        <dbReference type="EMBL" id="ASW33869.1"/>
    </source>
</evidence>
<dbReference type="EMBL" id="KY549324">
    <property type="protein sequence ID" value="ASW33869.1"/>
    <property type="molecule type" value="Genomic_DNA"/>
</dbReference>
<evidence type="ECO:0000256" key="1">
    <source>
        <dbReference type="SAM" id="MobiDB-lite"/>
    </source>
</evidence>
<dbReference type="AlphaFoldDB" id="A0A286RWR0"/>
<feature type="region of interest" description="Disordered" evidence="1">
    <location>
        <begin position="190"/>
        <end position="213"/>
    </location>
</feature>